<dbReference type="KEGG" id="dma:DMR_32480"/>
<name>C4XJI9_SOLM1</name>
<dbReference type="HOGENOM" id="CLU_3079198_0_0_7"/>
<accession>C4XJI9</accession>
<proteinExistence type="predicted"/>
<keyword evidence="2" id="KW-1185">Reference proteome</keyword>
<reference evidence="1 2" key="1">
    <citation type="journal article" date="2009" name="Genome Res.">
        <title>Whole genome sequence of Desulfovibrio magneticus strain RS-1 revealed common gene clusters in magnetotactic bacteria.</title>
        <authorList>
            <person name="Nakazawa H."/>
            <person name="Arakaki A."/>
            <person name="Narita-Yamada S."/>
            <person name="Yashiro I."/>
            <person name="Jinno K."/>
            <person name="Aoki N."/>
            <person name="Tsuruyama A."/>
            <person name="Okamura Y."/>
            <person name="Tanikawa S."/>
            <person name="Fujita N."/>
            <person name="Takeyama H."/>
            <person name="Matsunaga T."/>
        </authorList>
    </citation>
    <scope>NUCLEOTIDE SEQUENCE [LARGE SCALE GENOMIC DNA]</scope>
    <source>
        <strain evidence="2">ATCC 700980 / DSM 13731 / RS-1</strain>
    </source>
</reference>
<sequence>MCSVCPQGRHSFQEDRQPIKATKRLDAVPACFPWLVPAWLSGNHFCHGELSA</sequence>
<gene>
    <name evidence="1" type="ordered locus">DMR_32480</name>
</gene>
<evidence type="ECO:0000313" key="2">
    <source>
        <dbReference type="Proteomes" id="UP000009071"/>
    </source>
</evidence>
<dbReference type="Proteomes" id="UP000009071">
    <property type="component" value="Chromosome"/>
</dbReference>
<evidence type="ECO:0000313" key="1">
    <source>
        <dbReference type="EMBL" id="BAH76739.1"/>
    </source>
</evidence>
<organism evidence="1 2">
    <name type="scientific">Solidesulfovibrio magneticus (strain ATCC 700980 / DSM 13731 / RS-1)</name>
    <name type="common">Desulfovibrio magneticus</name>
    <dbReference type="NCBI Taxonomy" id="573370"/>
    <lineage>
        <taxon>Bacteria</taxon>
        <taxon>Pseudomonadati</taxon>
        <taxon>Thermodesulfobacteriota</taxon>
        <taxon>Desulfovibrionia</taxon>
        <taxon>Desulfovibrionales</taxon>
        <taxon>Desulfovibrionaceae</taxon>
        <taxon>Solidesulfovibrio</taxon>
    </lineage>
</organism>
<dbReference type="EMBL" id="AP010904">
    <property type="protein sequence ID" value="BAH76739.1"/>
    <property type="molecule type" value="Genomic_DNA"/>
</dbReference>
<protein>
    <submittedName>
        <fullName evidence="1">Uncharacterized protein</fullName>
    </submittedName>
</protein>
<dbReference type="AlphaFoldDB" id="C4XJI9"/>